<evidence type="ECO:0000256" key="5">
    <source>
        <dbReference type="SAM" id="MobiDB-lite"/>
    </source>
</evidence>
<dbReference type="InterPro" id="IPR055442">
    <property type="entry name" value="Beta-prop_EML-like_2nd"/>
</dbReference>
<keyword evidence="3" id="KW-0677">Repeat</keyword>
<feature type="domain" description="EML-like first beta-propeller" evidence="6">
    <location>
        <begin position="654"/>
        <end position="924"/>
    </location>
</feature>
<dbReference type="SUPFAM" id="SSF50978">
    <property type="entry name" value="WD40 repeat-like"/>
    <property type="match status" value="2"/>
</dbReference>
<proteinExistence type="inferred from homology"/>
<dbReference type="InterPro" id="IPR001680">
    <property type="entry name" value="WD40_rpt"/>
</dbReference>
<evidence type="ECO:0000259" key="6">
    <source>
        <dbReference type="Pfam" id="PF23409"/>
    </source>
</evidence>
<feature type="repeat" description="WD" evidence="4">
    <location>
        <begin position="298"/>
        <end position="339"/>
    </location>
</feature>
<dbReference type="Pfam" id="PF23409">
    <property type="entry name" value="Beta-prop_EML"/>
    <property type="match status" value="2"/>
</dbReference>
<evidence type="ECO:0000256" key="2">
    <source>
        <dbReference type="ARBA" id="ARBA00022574"/>
    </source>
</evidence>
<dbReference type="Pfam" id="PF03451">
    <property type="entry name" value="HELP"/>
    <property type="match status" value="1"/>
</dbReference>
<dbReference type="EMBL" id="CAJOBC010002507">
    <property type="protein sequence ID" value="CAF3736563.1"/>
    <property type="molecule type" value="Genomic_DNA"/>
</dbReference>
<evidence type="ECO:0000256" key="4">
    <source>
        <dbReference type="PROSITE-ProRule" id="PRU00221"/>
    </source>
</evidence>
<feature type="region of interest" description="Disordered" evidence="5">
    <location>
        <begin position="534"/>
        <end position="553"/>
    </location>
</feature>
<feature type="region of interest" description="Disordered" evidence="5">
    <location>
        <begin position="489"/>
        <end position="516"/>
    </location>
</feature>
<evidence type="ECO:0000256" key="3">
    <source>
        <dbReference type="ARBA" id="ARBA00022737"/>
    </source>
</evidence>
<protein>
    <submittedName>
        <fullName evidence="8">Uncharacterized protein</fullName>
    </submittedName>
</protein>
<dbReference type="Pfam" id="PF23414">
    <property type="entry name" value="Beta-prop_EML_2"/>
    <property type="match status" value="2"/>
</dbReference>
<feature type="compositionally biased region" description="Low complexity" evidence="5">
    <location>
        <begin position="1456"/>
        <end position="1469"/>
    </location>
</feature>
<reference evidence="8" key="1">
    <citation type="submission" date="2021-02" db="EMBL/GenBank/DDBJ databases">
        <authorList>
            <person name="Nowell W R."/>
        </authorList>
    </citation>
    <scope>NUCLEOTIDE SEQUENCE</scope>
</reference>
<feature type="repeat" description="WD" evidence="4">
    <location>
        <begin position="118"/>
        <end position="158"/>
    </location>
</feature>
<evidence type="ECO:0000256" key="1">
    <source>
        <dbReference type="ARBA" id="ARBA00006489"/>
    </source>
</evidence>
<feature type="region of interest" description="Disordered" evidence="5">
    <location>
        <begin position="1446"/>
        <end position="1485"/>
    </location>
</feature>
<feature type="domain" description="EML-like second beta-propeller" evidence="7">
    <location>
        <begin position="946"/>
        <end position="1208"/>
    </location>
</feature>
<dbReference type="PROSITE" id="PS50082">
    <property type="entry name" value="WD_REPEATS_2"/>
    <property type="match status" value="3"/>
</dbReference>
<comment type="similarity">
    <text evidence="1">Belongs to the WD repeat EMAP family.</text>
</comment>
<feature type="domain" description="EML-like first beta-propeller" evidence="6">
    <location>
        <begin position="1"/>
        <end position="201"/>
    </location>
</feature>
<accession>A0A814E3M4</accession>
<dbReference type="SUPFAM" id="SSF50998">
    <property type="entry name" value="Quinoprotein alcohol dehydrogenase-like"/>
    <property type="match status" value="1"/>
</dbReference>
<dbReference type="EMBL" id="CAJNOQ010002506">
    <property type="protein sequence ID" value="CAF0962071.1"/>
    <property type="molecule type" value="Genomic_DNA"/>
</dbReference>
<feature type="repeat" description="WD" evidence="4">
    <location>
        <begin position="939"/>
        <end position="972"/>
    </location>
</feature>
<dbReference type="InterPro" id="IPR005108">
    <property type="entry name" value="HELP"/>
</dbReference>
<dbReference type="InterPro" id="IPR050630">
    <property type="entry name" value="WD_repeat_EMAP"/>
</dbReference>
<dbReference type="FunFam" id="2.130.10.10:FF:000320">
    <property type="entry name" value="echinoderm microtubule-associated protein-like 6"/>
    <property type="match status" value="2"/>
</dbReference>
<evidence type="ECO:0000313" key="10">
    <source>
        <dbReference type="Proteomes" id="UP000663829"/>
    </source>
</evidence>
<feature type="non-terminal residue" evidence="8">
    <location>
        <position position="1"/>
    </location>
</feature>
<feature type="compositionally biased region" description="Acidic residues" evidence="5">
    <location>
        <begin position="497"/>
        <end position="513"/>
    </location>
</feature>
<sequence length="1783" mass="200510">NGKRLASVGLDDYRTIVIWNWKKGDKLASQRGHNDKIFCLRWNPYDDDKFVTVGIKHIKFWQQAGGGMTSKQGVFGTKNKKENQMCIVYGKSVETCITGGGDGSIYIWTNSTLGKVIKDAHKGPVFAITAVQDKGYATGGKDGRIILWDPEFQKNIKTYELIKKNILPDSKGTIIEEYPAVRAVTLTRRIVVGTKNGEILEIEKDGKIKVPVEGHAEGEMWGLACHPSKHEFCTVSDDKTVRVWSIKDRKMLRFKSFPKLLRTCEYSQDGKAIAVGTKDGQFIILNSSDLSNLIPEFIAHRHQEMSDIKYSPDGHYLAVGTHDNFVDIYNVATSKRVGICKANSSYITHIDWDQDSKLIMTNSGAKEQLFYEAPRGTRITSIKTTDVEKMNWYTWTGVLGLVCDGIWPPYTDITDVNSTHLSKSKKILATGDDFGLVKLFDWPAKGKFAKFKKYVGHSAHVTRVRWTFDDGYLISIGGRDVATLVWKHGQKNTGPGESDDSDNTDSEEEGYDSDVEHDRKMNYNTRILIESTRTKDEKHISRPTTTNQKPISQHDMAKVRLRVKGPSNVEQDVDLQLVMLAAMKSGLSFGKSTAPKPKTTAEENQGVRKPKGRVVVRIKDLRLDHIHGYRGFDCRDNLFYLADGESIVYPAAGTQRFYTSHTDDIISMAIYNSDSLKNIVASGQIGENPTIHVWDAQTQKTRSVLSGCHKKGVCSLSFSSSGKFLVSVGVDAPFTIAVWRWQEGINIAHTVGSTARIFRALFRPDSDTYFVSVGVKHLKFWSLAGNTLVEKKAVLTVQGSGKKSSKMQTMLSIAFGPNDRTYTGSMTGLVFIWNINTLERTVEAHHGPIFSMFTSDKCIVTGAKEKRSKNSNTKLIPVKVWDFEMKNGKPISFDTMNTDSICVRSVCRNPQGKLLIGLKTSDIVELNENNSQLTGSLVFGHGEGQLWALSSHPTEQIFVTGSFDHNVAVWDIGNKVTLIVKRDLGKEIRSVSFNRDGTVIAVGFTDGQISLLRFSDNKELTEIIKTRERNAPITDVRFSPDRKLLCASSNNCCIDIFDIQNNQLNRIGYITHIDDFVTQMDWATNSKYIRASTAGYHAIVYRIPSGEEVEKKEELEKIVWDTWTSTIGADAVGIWPKGVKKDHVNCAHATASTIVTGDDAGAVKLFKFPCPEAEAECKTYHGHSDNVTNVRFLANETYLVTLGGDDCCTEPLQSWSTSITRPKSSLPSKDAFDMFQAGMKHKKSTQSDIQHNRIPISYQNNLTKQQKIILNSIHHTSPILDFPPNDGYVSHINSLRSSPIPRLRSGYIRSNSRFKTTKSQTSSTSSTTQSNIISFPSLESVPFYQNPSVLNKKKQLTTTNTIKNRHQRQQETKVNESKKVQQTLVEKYSNSDKWYELRQSLIELKRLASSQNILIDPTMSLFNCDGYSFSSLKFIMDQEQQQQLKNRDQTSDCGTSSSVVNSVLSNDSPSELDAESSLHMSSGRFRDKNKTSASITFQRPAFEPLQIGQKPIYTTVSKRPPKRFQRPLTAAVMTRRKTSTPTPPLVNNRDYLIVSDLSHTSTRDDKLVTPAPTMELPKVVVIDEENDDVKSLTTTNPIIPPPVIRPPSASSTALMLKLKSTPRCRSACTTPTHTNGIIEISKLNNKIKYRFILITDEEHRIESWYYQYPFMSSDDLLLCCSNNEQKQKNANNTIAAYFIGDETQKRNYLNSNDKLYLSGKPFHIVNDWKKYDLIFISNNVYDQIMKYLASILREKRIFQVNHDDDLKLQIKTICRNLQNSIVL</sequence>
<dbReference type="Gene3D" id="2.130.10.10">
    <property type="entry name" value="YVTN repeat-like/Quinoprotein amine dehydrogenase"/>
    <property type="match status" value="4"/>
</dbReference>
<keyword evidence="10" id="KW-1185">Reference proteome</keyword>
<dbReference type="InterPro" id="IPR036322">
    <property type="entry name" value="WD40_repeat_dom_sf"/>
</dbReference>
<dbReference type="InterPro" id="IPR015943">
    <property type="entry name" value="WD40/YVTN_repeat-like_dom_sf"/>
</dbReference>
<dbReference type="OrthoDB" id="47802at2759"/>
<evidence type="ECO:0000313" key="8">
    <source>
        <dbReference type="EMBL" id="CAF0962071.1"/>
    </source>
</evidence>
<comment type="caution">
    <text evidence="8">The sequence shown here is derived from an EMBL/GenBank/DDBJ whole genome shotgun (WGS) entry which is preliminary data.</text>
</comment>
<dbReference type="GO" id="GO:0008017">
    <property type="term" value="F:microtubule binding"/>
    <property type="evidence" value="ECO:0007669"/>
    <property type="project" value="TreeGrafter"/>
</dbReference>
<organism evidence="8 10">
    <name type="scientific">Didymodactylos carnosus</name>
    <dbReference type="NCBI Taxonomy" id="1234261"/>
    <lineage>
        <taxon>Eukaryota</taxon>
        <taxon>Metazoa</taxon>
        <taxon>Spiralia</taxon>
        <taxon>Gnathifera</taxon>
        <taxon>Rotifera</taxon>
        <taxon>Eurotatoria</taxon>
        <taxon>Bdelloidea</taxon>
        <taxon>Philodinida</taxon>
        <taxon>Philodinidae</taxon>
        <taxon>Didymodactylos</taxon>
    </lineage>
</organism>
<feature type="region of interest" description="Disordered" evidence="5">
    <location>
        <begin position="589"/>
        <end position="608"/>
    </location>
</feature>
<feature type="domain" description="EML-like second beta-propeller" evidence="7">
    <location>
        <begin position="220"/>
        <end position="488"/>
    </location>
</feature>
<keyword evidence="2 4" id="KW-0853">WD repeat</keyword>
<dbReference type="PANTHER" id="PTHR13720">
    <property type="entry name" value="WD-40 REPEAT PROTEIN"/>
    <property type="match status" value="1"/>
</dbReference>
<dbReference type="InterPro" id="IPR055439">
    <property type="entry name" value="Beta-prop_EML_1st"/>
</dbReference>
<dbReference type="PANTHER" id="PTHR13720:SF33">
    <property type="entry name" value="HELP DOMAIN-CONTAINING PROTEIN"/>
    <property type="match status" value="1"/>
</dbReference>
<feature type="compositionally biased region" description="Polar residues" evidence="5">
    <location>
        <begin position="542"/>
        <end position="551"/>
    </location>
</feature>
<evidence type="ECO:0000313" key="9">
    <source>
        <dbReference type="EMBL" id="CAF3736563.1"/>
    </source>
</evidence>
<evidence type="ECO:0000259" key="7">
    <source>
        <dbReference type="Pfam" id="PF23414"/>
    </source>
</evidence>
<name>A0A814E3M4_9BILA</name>
<dbReference type="Proteomes" id="UP000663829">
    <property type="component" value="Unassembled WGS sequence"/>
</dbReference>
<dbReference type="Proteomes" id="UP000681722">
    <property type="component" value="Unassembled WGS sequence"/>
</dbReference>
<dbReference type="SMART" id="SM00320">
    <property type="entry name" value="WD40"/>
    <property type="match status" value="18"/>
</dbReference>
<dbReference type="InterPro" id="IPR011047">
    <property type="entry name" value="Quinoprotein_ADH-like_sf"/>
</dbReference>
<gene>
    <name evidence="8" type="ORF">GPM918_LOCUS11807</name>
    <name evidence="9" type="ORF">SRO942_LOCUS11811</name>
</gene>